<feature type="region of interest" description="Disordered" evidence="1">
    <location>
        <begin position="352"/>
        <end position="406"/>
    </location>
</feature>
<proteinExistence type="predicted"/>
<dbReference type="EMBL" id="JAGFBS010000007">
    <property type="protein sequence ID" value="KAG6378351.1"/>
    <property type="molecule type" value="Genomic_DNA"/>
</dbReference>
<protein>
    <submittedName>
        <fullName evidence="2">Uncharacterized protein</fullName>
    </submittedName>
</protein>
<sequence>MPPLPPHLVTQFTEDVRATEDMICGRVDCRHPKIKKGDPIHFIASYKPGQSGKLVCGPCLLHYKAKLASTALRPTQSARTLSLAAAVRRSTNAARSRASIDPPPVAAMTQQLAYPSMPSLPIPSSRMSQHSTRLSMAPPPVPSVRTSRSRGPEVHIPTAKYSAPPIDTRSHPAYSVSSAPQTGTAGYGPQHLHYQAQHREWAQKAHARQPVPPAETYAVDITAVYESSASRRNTRLNNFGCIREGLKDIDTRSQAEDLVQVALATLVPLIKAYCPEFPWREAEFIVRDKRWLNLATQTVSDSPGHFYNECLVVGKKGALKFKPGKQFPLFVVVPEKQWDELEEFRESLKALTKSSKPSSHAHRSVPRQRSQSPTASAVVPSTFASHSSRNVLTTTTHSSTSAADSSHGISISAFHSSCDILTSTPHSSRETVQVQFAIPSSDARSAASMVPPHYMGPTMPTASKRSLHHRDNSITSVTSRSPPLKKSVPAVGSPPSPFASPNHNHLRQALQSGGNTNFDVKSDISSMLAKNRSG</sequence>
<name>A0A8I3ADD6_9AGAM</name>
<feature type="region of interest" description="Disordered" evidence="1">
    <location>
        <begin position="442"/>
        <end position="534"/>
    </location>
</feature>
<feature type="region of interest" description="Disordered" evidence="1">
    <location>
        <begin position="124"/>
        <end position="186"/>
    </location>
</feature>
<evidence type="ECO:0000313" key="3">
    <source>
        <dbReference type="Proteomes" id="UP000683000"/>
    </source>
</evidence>
<dbReference type="OrthoDB" id="2632196at2759"/>
<feature type="compositionally biased region" description="Polar residues" evidence="1">
    <location>
        <begin position="499"/>
        <end position="525"/>
    </location>
</feature>
<feature type="compositionally biased region" description="Polar residues" evidence="1">
    <location>
        <begin position="382"/>
        <end position="392"/>
    </location>
</feature>
<keyword evidence="3" id="KW-1185">Reference proteome</keyword>
<reference evidence="2" key="1">
    <citation type="submission" date="2021-03" db="EMBL/GenBank/DDBJ databases">
        <title>Evolutionary innovations through gain and loss of genes in the ectomycorrhizal Boletales.</title>
        <authorList>
            <person name="Wu G."/>
            <person name="Miyauchi S."/>
            <person name="Morin E."/>
            <person name="Yang Z.-L."/>
            <person name="Xu J."/>
            <person name="Martin F.M."/>
        </authorList>
    </citation>
    <scope>NUCLEOTIDE SEQUENCE</scope>
    <source>
        <strain evidence="2">BR01</strain>
    </source>
</reference>
<organism evidence="2 3">
    <name type="scientific">Boletus reticuloceps</name>
    <dbReference type="NCBI Taxonomy" id="495285"/>
    <lineage>
        <taxon>Eukaryota</taxon>
        <taxon>Fungi</taxon>
        <taxon>Dikarya</taxon>
        <taxon>Basidiomycota</taxon>
        <taxon>Agaricomycotina</taxon>
        <taxon>Agaricomycetes</taxon>
        <taxon>Agaricomycetidae</taxon>
        <taxon>Boletales</taxon>
        <taxon>Boletineae</taxon>
        <taxon>Boletaceae</taxon>
        <taxon>Boletoideae</taxon>
        <taxon>Boletus</taxon>
    </lineage>
</organism>
<gene>
    <name evidence="2" type="ORF">JVT61DRAFT_14076</name>
</gene>
<feature type="compositionally biased region" description="Low complexity" evidence="1">
    <location>
        <begin position="393"/>
        <end position="406"/>
    </location>
</feature>
<feature type="compositionally biased region" description="Polar residues" evidence="1">
    <location>
        <begin position="175"/>
        <end position="184"/>
    </location>
</feature>
<accession>A0A8I3ADD6</accession>
<evidence type="ECO:0000313" key="2">
    <source>
        <dbReference type="EMBL" id="KAG6378351.1"/>
    </source>
</evidence>
<comment type="caution">
    <text evidence="2">The sequence shown here is derived from an EMBL/GenBank/DDBJ whole genome shotgun (WGS) entry which is preliminary data.</text>
</comment>
<evidence type="ECO:0000256" key="1">
    <source>
        <dbReference type="SAM" id="MobiDB-lite"/>
    </source>
</evidence>
<dbReference type="Proteomes" id="UP000683000">
    <property type="component" value="Unassembled WGS sequence"/>
</dbReference>
<feature type="compositionally biased region" description="Polar residues" evidence="1">
    <location>
        <begin position="125"/>
        <end position="134"/>
    </location>
</feature>
<dbReference type="AlphaFoldDB" id="A0A8I3ADD6"/>